<accession>A0A916TX02</accession>
<dbReference type="GO" id="GO:0016668">
    <property type="term" value="F:oxidoreductase activity, acting on a sulfur group of donors, NAD(P) as acceptor"/>
    <property type="evidence" value="ECO:0007669"/>
    <property type="project" value="UniProtKB-ARBA"/>
</dbReference>
<feature type="domain" description="FAD/NAD(P)-binding" evidence="8">
    <location>
        <begin position="6"/>
        <end position="292"/>
    </location>
</feature>
<dbReference type="PANTHER" id="PTHR48105">
    <property type="entry name" value="THIOREDOXIN REDUCTASE 1-RELATED-RELATED"/>
    <property type="match status" value="1"/>
</dbReference>
<dbReference type="InterPro" id="IPR036188">
    <property type="entry name" value="FAD/NAD-bd_sf"/>
</dbReference>
<evidence type="ECO:0000256" key="7">
    <source>
        <dbReference type="ARBA" id="ARBA00023284"/>
    </source>
</evidence>
<keyword evidence="7" id="KW-0676">Redox-active center</keyword>
<name>A0A916TX02_9HYPH</name>
<evidence type="ECO:0000256" key="3">
    <source>
        <dbReference type="ARBA" id="ARBA00022630"/>
    </source>
</evidence>
<keyword evidence="6" id="KW-1015">Disulfide bond</keyword>
<dbReference type="PRINTS" id="PR00469">
    <property type="entry name" value="PNDRDTASEII"/>
</dbReference>
<reference evidence="9" key="1">
    <citation type="journal article" date="2014" name="Int. J. Syst. Evol. Microbiol.">
        <title>Complete genome sequence of Corynebacterium casei LMG S-19264T (=DSM 44701T), isolated from a smear-ripened cheese.</title>
        <authorList>
            <consortium name="US DOE Joint Genome Institute (JGI-PGF)"/>
            <person name="Walter F."/>
            <person name="Albersmeier A."/>
            <person name="Kalinowski J."/>
            <person name="Ruckert C."/>
        </authorList>
    </citation>
    <scope>NUCLEOTIDE SEQUENCE</scope>
    <source>
        <strain evidence="9">CGMCC 1.12919</strain>
    </source>
</reference>
<dbReference type="SUPFAM" id="SSF51905">
    <property type="entry name" value="FAD/NAD(P)-binding domain"/>
    <property type="match status" value="1"/>
</dbReference>
<dbReference type="AlphaFoldDB" id="A0A916TX02"/>
<keyword evidence="5" id="KW-0560">Oxidoreductase</keyword>
<evidence type="ECO:0000256" key="1">
    <source>
        <dbReference type="ARBA" id="ARBA00009333"/>
    </source>
</evidence>
<evidence type="ECO:0000313" key="10">
    <source>
        <dbReference type="Proteomes" id="UP000637002"/>
    </source>
</evidence>
<evidence type="ECO:0000256" key="5">
    <source>
        <dbReference type="ARBA" id="ARBA00023002"/>
    </source>
</evidence>
<evidence type="ECO:0000259" key="8">
    <source>
        <dbReference type="Pfam" id="PF07992"/>
    </source>
</evidence>
<dbReference type="Pfam" id="PF07992">
    <property type="entry name" value="Pyr_redox_2"/>
    <property type="match status" value="1"/>
</dbReference>
<comment type="similarity">
    <text evidence="1">Belongs to the class-II pyridine nucleotide-disulfide oxidoreductase family.</text>
</comment>
<sequence>MTRSDFDVVVIGGGVGALTAALFAAQHGLRTVVATDMILGGQVLDVEEIINYPGMPTPISGVDLCANIEAQALAAGATFNYERATSIVHEGGRFRVGSDSAELTARSVIVGTGSTPASLRIPGEEEYAGRGVSHCASCDAGFFRGETVAVIGSGDSAADGALVAAKSAAEVVIVAREGKLHAAASTQARLQGASRIRIMNAHEPVEIVGQNNAVTALRLRDASAGNTFDLPVSGVFIYVGLQPNTELLAPLVDVTSTGHVVTTADMETTIPGLFAIGDIRAGFAGYVVNAASDGAVAAVAALQRTREEARLHV</sequence>
<dbReference type="InterPro" id="IPR050097">
    <property type="entry name" value="Ferredoxin-NADP_redctase_2"/>
</dbReference>
<dbReference type="Proteomes" id="UP000637002">
    <property type="component" value="Unassembled WGS sequence"/>
</dbReference>
<dbReference type="InterPro" id="IPR008255">
    <property type="entry name" value="Pyr_nucl-diS_OxRdtase_2_AS"/>
</dbReference>
<evidence type="ECO:0000256" key="6">
    <source>
        <dbReference type="ARBA" id="ARBA00023157"/>
    </source>
</evidence>
<evidence type="ECO:0000256" key="4">
    <source>
        <dbReference type="ARBA" id="ARBA00022827"/>
    </source>
</evidence>
<dbReference type="Gene3D" id="3.50.50.60">
    <property type="entry name" value="FAD/NAD(P)-binding domain"/>
    <property type="match status" value="2"/>
</dbReference>
<keyword evidence="3" id="KW-0285">Flavoprotein</keyword>
<keyword evidence="4" id="KW-0274">FAD</keyword>
<keyword evidence="10" id="KW-1185">Reference proteome</keyword>
<dbReference type="PRINTS" id="PR00368">
    <property type="entry name" value="FADPNR"/>
</dbReference>
<proteinExistence type="inferred from homology"/>
<evidence type="ECO:0000313" key="9">
    <source>
        <dbReference type="EMBL" id="GGC48678.1"/>
    </source>
</evidence>
<protein>
    <recommendedName>
        <fullName evidence="2">Thioredoxin reductase</fullName>
    </recommendedName>
</protein>
<organism evidence="9 10">
    <name type="scientific">Chelatococcus reniformis</name>
    <dbReference type="NCBI Taxonomy" id="1494448"/>
    <lineage>
        <taxon>Bacteria</taxon>
        <taxon>Pseudomonadati</taxon>
        <taxon>Pseudomonadota</taxon>
        <taxon>Alphaproteobacteria</taxon>
        <taxon>Hyphomicrobiales</taxon>
        <taxon>Chelatococcaceae</taxon>
        <taxon>Chelatococcus</taxon>
    </lineage>
</organism>
<dbReference type="InterPro" id="IPR023753">
    <property type="entry name" value="FAD/NAD-binding_dom"/>
</dbReference>
<gene>
    <name evidence="9" type="ORF">GCM10010994_04840</name>
</gene>
<dbReference type="RefSeq" id="WP_188607508.1">
    <property type="nucleotide sequence ID" value="NZ_BMGG01000001.1"/>
</dbReference>
<dbReference type="EMBL" id="BMGG01000001">
    <property type="protein sequence ID" value="GGC48678.1"/>
    <property type="molecule type" value="Genomic_DNA"/>
</dbReference>
<dbReference type="PROSITE" id="PS00573">
    <property type="entry name" value="PYRIDINE_REDOX_2"/>
    <property type="match status" value="1"/>
</dbReference>
<comment type="caution">
    <text evidence="9">The sequence shown here is derived from an EMBL/GenBank/DDBJ whole genome shotgun (WGS) entry which is preliminary data.</text>
</comment>
<evidence type="ECO:0000256" key="2">
    <source>
        <dbReference type="ARBA" id="ARBA00018719"/>
    </source>
</evidence>
<reference evidence="9" key="2">
    <citation type="submission" date="2020-09" db="EMBL/GenBank/DDBJ databases">
        <authorList>
            <person name="Sun Q."/>
            <person name="Zhou Y."/>
        </authorList>
    </citation>
    <scope>NUCLEOTIDE SEQUENCE</scope>
    <source>
        <strain evidence="9">CGMCC 1.12919</strain>
    </source>
</reference>